<dbReference type="Proteomes" id="UP000276953">
    <property type="component" value="Unassembled WGS sequence"/>
</dbReference>
<dbReference type="EMBL" id="RYFC01000003">
    <property type="protein sequence ID" value="RTZ46144.1"/>
    <property type="molecule type" value="Genomic_DNA"/>
</dbReference>
<protein>
    <submittedName>
        <fullName evidence="3">T9SS type A sorting domain-containing protein</fullName>
    </submittedName>
</protein>
<proteinExistence type="predicted"/>
<name>A0A3S0QSX0_9FLAO</name>
<evidence type="ECO:0000259" key="2">
    <source>
        <dbReference type="Pfam" id="PF18962"/>
    </source>
</evidence>
<dbReference type="NCBIfam" id="TIGR04183">
    <property type="entry name" value="Por_Secre_tail"/>
    <property type="match status" value="1"/>
</dbReference>
<evidence type="ECO:0000256" key="1">
    <source>
        <dbReference type="ARBA" id="ARBA00022729"/>
    </source>
</evidence>
<feature type="domain" description="Secretion system C-terminal sorting" evidence="2">
    <location>
        <begin position="82"/>
        <end position="146"/>
    </location>
</feature>
<evidence type="ECO:0000313" key="3">
    <source>
        <dbReference type="EMBL" id="RTZ46144.1"/>
    </source>
</evidence>
<organism evidence="3 4">
    <name type="scientific">Chryseobacterium arthrosphaerae</name>
    <dbReference type="NCBI Taxonomy" id="651561"/>
    <lineage>
        <taxon>Bacteria</taxon>
        <taxon>Pseudomonadati</taxon>
        <taxon>Bacteroidota</taxon>
        <taxon>Flavobacteriia</taxon>
        <taxon>Flavobacteriales</taxon>
        <taxon>Weeksellaceae</taxon>
        <taxon>Chryseobacterium group</taxon>
        <taxon>Chryseobacterium</taxon>
    </lineage>
</organism>
<evidence type="ECO:0000313" key="4">
    <source>
        <dbReference type="Proteomes" id="UP000276953"/>
    </source>
</evidence>
<dbReference type="InterPro" id="IPR026444">
    <property type="entry name" value="Secre_tail"/>
</dbReference>
<sequence>MRTFALLTNGTYTFLTNDSGIGNDHIKPTAASYEVEKLNDLLLRLILQRATIPECNKGISNQNLNKKMETEIDNQPDTRTVVFPNPTKGPVQVKTKKAVDELFVYDIAGKIIMRKEHLTEGKNTIDMTSYPQGIYLLRIRSGEVWETFKVIRN</sequence>
<dbReference type="AlphaFoldDB" id="A0A3S0QSX0"/>
<gene>
    <name evidence="3" type="ORF">EJ377_16925</name>
</gene>
<dbReference type="Pfam" id="PF18962">
    <property type="entry name" value="Por_Secre_tail"/>
    <property type="match status" value="1"/>
</dbReference>
<comment type="caution">
    <text evidence="3">The sequence shown here is derived from an EMBL/GenBank/DDBJ whole genome shotgun (WGS) entry which is preliminary data.</text>
</comment>
<keyword evidence="1" id="KW-0732">Signal</keyword>
<reference evidence="3 4" key="1">
    <citation type="submission" date="2018-12" db="EMBL/GenBank/DDBJ databases">
        <title>Draft Genome Sequence of Chryseobacterium arthrosphaerae strain ED882-96 Isolated from the Blood of a Patient with Liver Cirrhosis in Taiwan.</title>
        <authorList>
            <person name="Lin J.-N."/>
            <person name="Lai C.-H."/>
            <person name="Yang C.-H."/>
            <person name="Huang Y.-H."/>
        </authorList>
    </citation>
    <scope>NUCLEOTIDE SEQUENCE [LARGE SCALE GENOMIC DNA]</scope>
    <source>
        <strain evidence="3 4">ED882-96</strain>
    </source>
</reference>
<accession>A0A3S0QSX0</accession>